<dbReference type="GO" id="GO:0005524">
    <property type="term" value="F:ATP binding"/>
    <property type="evidence" value="ECO:0007669"/>
    <property type="project" value="InterPro"/>
</dbReference>
<evidence type="ECO:0000313" key="3">
    <source>
        <dbReference type="Proteomes" id="UP000054217"/>
    </source>
</evidence>
<dbReference type="Gene3D" id="1.10.510.10">
    <property type="entry name" value="Transferase(Phosphotransferase) domain 1"/>
    <property type="match status" value="1"/>
</dbReference>
<dbReference type="PANTHER" id="PTHR44329">
    <property type="entry name" value="SERINE/THREONINE-PROTEIN KINASE TNNI3K-RELATED"/>
    <property type="match status" value="1"/>
</dbReference>
<accession>A0A0C3I9A4</accession>
<gene>
    <name evidence="2" type="ORF">M404DRAFT_170496</name>
</gene>
<reference evidence="3" key="2">
    <citation type="submission" date="2015-01" db="EMBL/GenBank/DDBJ databases">
        <title>Evolutionary Origins and Diversification of the Mycorrhizal Mutualists.</title>
        <authorList>
            <consortium name="DOE Joint Genome Institute"/>
            <consortium name="Mycorrhizal Genomics Consortium"/>
            <person name="Kohler A."/>
            <person name="Kuo A."/>
            <person name="Nagy L.G."/>
            <person name="Floudas D."/>
            <person name="Copeland A."/>
            <person name="Barry K.W."/>
            <person name="Cichocki N."/>
            <person name="Veneault-Fourrey C."/>
            <person name="LaButti K."/>
            <person name="Lindquist E.A."/>
            <person name="Lipzen A."/>
            <person name="Lundell T."/>
            <person name="Morin E."/>
            <person name="Murat C."/>
            <person name="Riley R."/>
            <person name="Ohm R."/>
            <person name="Sun H."/>
            <person name="Tunlid A."/>
            <person name="Henrissat B."/>
            <person name="Grigoriev I.V."/>
            <person name="Hibbett D.S."/>
            <person name="Martin F."/>
        </authorList>
    </citation>
    <scope>NUCLEOTIDE SEQUENCE [LARGE SCALE GENOMIC DNA]</scope>
    <source>
        <strain evidence="3">Marx 270</strain>
    </source>
</reference>
<protein>
    <recommendedName>
        <fullName evidence="1">Protein kinase domain-containing protein</fullName>
    </recommendedName>
</protein>
<reference evidence="2 3" key="1">
    <citation type="submission" date="2014-04" db="EMBL/GenBank/DDBJ databases">
        <authorList>
            <consortium name="DOE Joint Genome Institute"/>
            <person name="Kuo A."/>
            <person name="Kohler A."/>
            <person name="Costa M.D."/>
            <person name="Nagy L.G."/>
            <person name="Floudas D."/>
            <person name="Copeland A."/>
            <person name="Barry K.W."/>
            <person name="Cichocki N."/>
            <person name="Veneault-Fourrey C."/>
            <person name="LaButti K."/>
            <person name="Lindquist E.A."/>
            <person name="Lipzen A."/>
            <person name="Lundell T."/>
            <person name="Morin E."/>
            <person name="Murat C."/>
            <person name="Sun H."/>
            <person name="Tunlid A."/>
            <person name="Henrissat B."/>
            <person name="Grigoriev I.V."/>
            <person name="Hibbett D.S."/>
            <person name="Martin F."/>
            <person name="Nordberg H.P."/>
            <person name="Cantor M.N."/>
            <person name="Hua S.X."/>
        </authorList>
    </citation>
    <scope>NUCLEOTIDE SEQUENCE [LARGE SCALE GENOMIC DNA]</scope>
    <source>
        <strain evidence="2 3">Marx 270</strain>
    </source>
</reference>
<dbReference type="PROSITE" id="PS00108">
    <property type="entry name" value="PROTEIN_KINASE_ST"/>
    <property type="match status" value="1"/>
</dbReference>
<feature type="domain" description="Protein kinase" evidence="1">
    <location>
        <begin position="1"/>
        <end position="178"/>
    </location>
</feature>
<proteinExistence type="predicted"/>
<dbReference type="Proteomes" id="UP000054217">
    <property type="component" value="Unassembled WGS sequence"/>
</dbReference>
<dbReference type="InParanoid" id="A0A0C3I9A4"/>
<dbReference type="STRING" id="870435.A0A0C3I9A4"/>
<organism evidence="2 3">
    <name type="scientific">Pisolithus tinctorius Marx 270</name>
    <dbReference type="NCBI Taxonomy" id="870435"/>
    <lineage>
        <taxon>Eukaryota</taxon>
        <taxon>Fungi</taxon>
        <taxon>Dikarya</taxon>
        <taxon>Basidiomycota</taxon>
        <taxon>Agaricomycotina</taxon>
        <taxon>Agaricomycetes</taxon>
        <taxon>Agaricomycetidae</taxon>
        <taxon>Boletales</taxon>
        <taxon>Sclerodermatineae</taxon>
        <taxon>Pisolithaceae</taxon>
        <taxon>Pisolithus</taxon>
    </lineage>
</organism>
<dbReference type="InterPro" id="IPR051681">
    <property type="entry name" value="Ser/Thr_Kinases-Pseudokinases"/>
</dbReference>
<dbReference type="InterPro" id="IPR008271">
    <property type="entry name" value="Ser/Thr_kinase_AS"/>
</dbReference>
<name>A0A0C3I9A4_PISTI</name>
<dbReference type="InterPro" id="IPR000719">
    <property type="entry name" value="Prot_kinase_dom"/>
</dbReference>
<dbReference type="InterPro" id="IPR001245">
    <property type="entry name" value="Ser-Thr/Tyr_kinase_cat_dom"/>
</dbReference>
<dbReference type="InterPro" id="IPR011009">
    <property type="entry name" value="Kinase-like_dom_sf"/>
</dbReference>
<keyword evidence="3" id="KW-1185">Reference proteome</keyword>
<dbReference type="SMART" id="SM00220">
    <property type="entry name" value="S_TKc"/>
    <property type="match status" value="1"/>
</dbReference>
<dbReference type="AlphaFoldDB" id="A0A0C3I9A4"/>
<dbReference type="OrthoDB" id="4062651at2759"/>
<dbReference type="PANTHER" id="PTHR44329:SF289">
    <property type="entry name" value="SERINE_THREONINE-PROTEIN KINASE VIK"/>
    <property type="match status" value="1"/>
</dbReference>
<dbReference type="HOGENOM" id="CLU_000288_7_18_1"/>
<evidence type="ECO:0000259" key="1">
    <source>
        <dbReference type="PROSITE" id="PS50011"/>
    </source>
</evidence>
<dbReference type="PROSITE" id="PS50011">
    <property type="entry name" value="PROTEIN_KINASE_DOM"/>
    <property type="match status" value="1"/>
</dbReference>
<dbReference type="GO" id="GO:0004674">
    <property type="term" value="F:protein serine/threonine kinase activity"/>
    <property type="evidence" value="ECO:0007669"/>
    <property type="project" value="TreeGrafter"/>
</dbReference>
<sequence length="221" mass="24928">MSTLVSITFDNDIVPQLLDIASGLCYLHSLRIAHGDMKGPNVLISEARRALITDFGSSCLTNPPPSLQVDPSCGVSLRWLAPERLNTPTPTSTQEADVWAFGMTVLELFSRKNPFHEVRVEWGVVKRIVEGHLPDRPSDESTSFRLCDSWWKICLECWEYDPVQRPAMNDIMARVERLREETGRADGGKGEGTGDEGAGRRVWVRVQQLGHILFQRGRDRR</sequence>
<dbReference type="SUPFAM" id="SSF56112">
    <property type="entry name" value="Protein kinase-like (PK-like)"/>
    <property type="match status" value="1"/>
</dbReference>
<dbReference type="EMBL" id="KN832142">
    <property type="protein sequence ID" value="KIN93697.1"/>
    <property type="molecule type" value="Genomic_DNA"/>
</dbReference>
<evidence type="ECO:0000313" key="2">
    <source>
        <dbReference type="EMBL" id="KIN93697.1"/>
    </source>
</evidence>
<dbReference type="Pfam" id="PF07714">
    <property type="entry name" value="PK_Tyr_Ser-Thr"/>
    <property type="match status" value="1"/>
</dbReference>